<reference evidence="2 3" key="1">
    <citation type="submission" date="2018-10" db="EMBL/GenBank/DDBJ databases">
        <title>Genomic Encyclopedia of Archaeal and Bacterial Type Strains, Phase II (KMG-II): from individual species to whole genera.</title>
        <authorList>
            <person name="Goeker M."/>
        </authorList>
    </citation>
    <scope>NUCLEOTIDE SEQUENCE [LARGE SCALE GENOMIC DNA]</scope>
    <source>
        <strain evidence="2 3">DSM 25217</strain>
    </source>
</reference>
<gene>
    <name evidence="2" type="ORF">BXY39_2468</name>
</gene>
<dbReference type="RefSeq" id="WP_121939152.1">
    <property type="nucleotide sequence ID" value="NZ_REFR01000012.1"/>
</dbReference>
<dbReference type="GO" id="GO:0016747">
    <property type="term" value="F:acyltransferase activity, transferring groups other than amino-acyl groups"/>
    <property type="evidence" value="ECO:0007669"/>
    <property type="project" value="InterPro"/>
</dbReference>
<comment type="caution">
    <text evidence="2">The sequence shown here is derived from an EMBL/GenBank/DDBJ whole genome shotgun (WGS) entry which is preliminary data.</text>
</comment>
<dbReference type="SUPFAM" id="SSF55729">
    <property type="entry name" value="Acyl-CoA N-acyltransferases (Nat)"/>
    <property type="match status" value="1"/>
</dbReference>
<dbReference type="InterPro" id="IPR039968">
    <property type="entry name" value="BcerS-like"/>
</dbReference>
<dbReference type="OrthoDB" id="9806005at2"/>
<dbReference type="InParanoid" id="A0A3M0C868"/>
<organism evidence="2 3">
    <name type="scientific">Eilatimonas milleporae</name>
    <dbReference type="NCBI Taxonomy" id="911205"/>
    <lineage>
        <taxon>Bacteria</taxon>
        <taxon>Pseudomonadati</taxon>
        <taxon>Pseudomonadota</taxon>
        <taxon>Alphaproteobacteria</taxon>
        <taxon>Kordiimonadales</taxon>
        <taxon>Kordiimonadaceae</taxon>
        <taxon>Eilatimonas</taxon>
    </lineage>
</organism>
<dbReference type="EMBL" id="REFR01000012">
    <property type="protein sequence ID" value="RMB04897.1"/>
    <property type="molecule type" value="Genomic_DNA"/>
</dbReference>
<dbReference type="PROSITE" id="PS51186">
    <property type="entry name" value="GNAT"/>
    <property type="match status" value="1"/>
</dbReference>
<feature type="domain" description="N-acetyltransferase" evidence="1">
    <location>
        <begin position="8"/>
        <end position="189"/>
    </location>
</feature>
<name>A0A3M0C868_9PROT</name>
<dbReference type="Gene3D" id="3.40.630.30">
    <property type="match status" value="1"/>
</dbReference>
<dbReference type="AlphaFoldDB" id="A0A3M0C868"/>
<dbReference type="InterPro" id="IPR000182">
    <property type="entry name" value="GNAT_dom"/>
</dbReference>
<keyword evidence="3" id="KW-1185">Reference proteome</keyword>
<dbReference type="PANTHER" id="PTHR41368">
    <property type="entry name" value="PROTEIN YGHO"/>
    <property type="match status" value="1"/>
</dbReference>
<dbReference type="FunCoup" id="A0A3M0C868">
    <property type="interactions" value="59"/>
</dbReference>
<dbReference type="Proteomes" id="UP000271227">
    <property type="component" value="Unassembled WGS sequence"/>
</dbReference>
<accession>A0A3M0C868</accession>
<evidence type="ECO:0000313" key="2">
    <source>
        <dbReference type="EMBL" id="RMB04897.1"/>
    </source>
</evidence>
<dbReference type="PANTHER" id="PTHR41368:SF1">
    <property type="entry name" value="PROTEIN YGHO"/>
    <property type="match status" value="1"/>
</dbReference>
<sequence>MSARNQSVSVRPVTGKADLKTFIRVTEQIYRDDPNWVQPLMVERLDALSPDKNPFFNHAEVTMWLAERGGRPVGRISAQIDDLAQDSWGPKLAHFGLFEAEDAEVAAALVATVEDWARSRGMTRLQGPWSLSANMEVGLLVDGFDTPPAVMMPHGRPGYDGWLKELGFAKAKDLFAYELDITGEAHDRTKRIVAAAKRNSRIHMREIDMKRFDQELAVVLDIFNDAWGENWGYVPMTEAEMKHAAAALKPVVKPHRTMICEYDGEPVAFMLTIPDINHKIRDLNGRLFPFGIVKLLARMLSRKEDRMRVPLMGVRKSFQRKPAGAAMALWMIEVSRRNVVDRGAYFGELSWILEDNDGMNKILVDIGCRVYKTYRVYEKPLAG</sequence>
<protein>
    <recommendedName>
        <fullName evidence="1">N-acetyltransferase domain-containing protein</fullName>
    </recommendedName>
</protein>
<dbReference type="InterPro" id="IPR016181">
    <property type="entry name" value="Acyl_CoA_acyltransferase"/>
</dbReference>
<evidence type="ECO:0000259" key="1">
    <source>
        <dbReference type="PROSITE" id="PS51186"/>
    </source>
</evidence>
<evidence type="ECO:0000313" key="3">
    <source>
        <dbReference type="Proteomes" id="UP000271227"/>
    </source>
</evidence>
<proteinExistence type="predicted"/>